<dbReference type="AlphaFoldDB" id="A0A120G7J5"/>
<reference evidence="1 2" key="1">
    <citation type="submission" date="2015-05" db="EMBL/GenBank/DDBJ databases">
        <title>A genomic and transcriptomic approach to investigate the blue pigment phenotype in Pseudomonas fluorescens.</title>
        <authorList>
            <person name="Andreani N.A."/>
            <person name="Cardazzo B."/>
        </authorList>
    </citation>
    <scope>NUCLEOTIDE SEQUENCE [LARGE SCALE GENOMIC DNA]</scope>
    <source>
        <strain evidence="1 2">Ps_22</strain>
    </source>
</reference>
<evidence type="ECO:0000313" key="2">
    <source>
        <dbReference type="Proteomes" id="UP000061348"/>
    </source>
</evidence>
<dbReference type="EMBL" id="LCYA01000078">
    <property type="protein sequence ID" value="KWV87384.1"/>
    <property type="molecule type" value="Genomic_DNA"/>
</dbReference>
<comment type="caution">
    <text evidence="1">The sequence shown here is derived from an EMBL/GenBank/DDBJ whole genome shotgun (WGS) entry which is preliminary data.</text>
</comment>
<protein>
    <submittedName>
        <fullName evidence="1">Uncharacterized protein</fullName>
    </submittedName>
</protein>
<organism evidence="1 2">
    <name type="scientific">Pseudomonas fluorescens</name>
    <dbReference type="NCBI Taxonomy" id="294"/>
    <lineage>
        <taxon>Bacteria</taxon>
        <taxon>Pseudomonadati</taxon>
        <taxon>Pseudomonadota</taxon>
        <taxon>Gammaproteobacteria</taxon>
        <taxon>Pseudomonadales</taxon>
        <taxon>Pseudomonadaceae</taxon>
        <taxon>Pseudomonas</taxon>
    </lineage>
</organism>
<proteinExistence type="predicted"/>
<name>A0A120G7J5_PSEFL</name>
<evidence type="ECO:0000313" key="1">
    <source>
        <dbReference type="EMBL" id="KWV87384.1"/>
    </source>
</evidence>
<gene>
    <name evidence="1" type="ORF">PFLmoz3_03233</name>
</gene>
<accession>A0A120G7J5</accession>
<sequence length="68" mass="7246">MRRSNKVGTILNGSACLRERLIIARVLTIRSRPLTARCSVCTGITNCWLAANALTISTPSNGGLSMIA</sequence>
<dbReference type="Proteomes" id="UP000061348">
    <property type="component" value="Unassembled WGS sequence"/>
</dbReference>